<dbReference type="InterPro" id="IPR027462">
    <property type="entry name" value="ZapD_C"/>
</dbReference>
<comment type="subunit">
    <text evidence="5">Interacts with FtsZ.</text>
</comment>
<dbReference type="EMBL" id="JANATA010000003">
    <property type="protein sequence ID" value="MCP3427983.1"/>
    <property type="molecule type" value="Genomic_DNA"/>
</dbReference>
<gene>
    <name evidence="5 6" type="primary">zapD</name>
    <name evidence="6" type="ORF">NLF92_03365</name>
</gene>
<keyword evidence="4 5" id="KW-0131">Cell cycle</keyword>
<evidence type="ECO:0000313" key="6">
    <source>
        <dbReference type="EMBL" id="MCP3427983.1"/>
    </source>
</evidence>
<proteinExistence type="inferred from homology"/>
<comment type="similarity">
    <text evidence="5">Belongs to the ZapD family.</text>
</comment>
<dbReference type="GO" id="GO:0043093">
    <property type="term" value="P:FtsZ-dependent cytokinesis"/>
    <property type="evidence" value="ECO:0007669"/>
    <property type="project" value="UniProtKB-UniRule"/>
</dbReference>
<keyword evidence="1 5" id="KW-0963">Cytoplasm</keyword>
<dbReference type="InterPro" id="IPR036268">
    <property type="entry name" value="ZapD_sf"/>
</dbReference>
<organism evidence="6 7">
    <name type="scientific">Opacimonas viscosa</name>
    <dbReference type="NCBI Taxonomy" id="2961944"/>
    <lineage>
        <taxon>Bacteria</taxon>
        <taxon>Pseudomonadati</taxon>
        <taxon>Pseudomonadota</taxon>
        <taxon>Gammaproteobacteria</taxon>
        <taxon>Alteromonadales</taxon>
        <taxon>Alteromonadaceae</taxon>
        <taxon>Opacimonas</taxon>
    </lineage>
</organism>
<dbReference type="GO" id="GO:0032153">
    <property type="term" value="C:cell division site"/>
    <property type="evidence" value="ECO:0007669"/>
    <property type="project" value="TreeGrafter"/>
</dbReference>
<reference evidence="6" key="1">
    <citation type="submission" date="2022-07" db="EMBL/GenBank/DDBJ databases">
        <title>Characterization of the Novel Bacterium Alteromonas immobilis LMIT006 and Alteromonas gregis LMIT007.</title>
        <authorList>
            <person name="Lin X."/>
        </authorList>
    </citation>
    <scope>NUCLEOTIDE SEQUENCE</scope>
    <source>
        <strain evidence="6">LMIT007</strain>
    </source>
</reference>
<dbReference type="PANTHER" id="PTHR39455">
    <property type="entry name" value="CELL DIVISION PROTEIN ZAPD"/>
    <property type="match status" value="1"/>
</dbReference>
<evidence type="ECO:0000256" key="3">
    <source>
        <dbReference type="ARBA" id="ARBA00023210"/>
    </source>
</evidence>
<sequence length="250" mass="29183">MSFAVYEFPLNEKVRNYLRVEHLFNALHDPDKICKQHTEIQFFRDFFTLLDLIERIDLKTELLRDLNNYLLVLDAWLEFPDVDQDALNSTKNDVLDVLNRLKNTSRIGKELKADKFLTAIRQRFSIPGATCSFDLPKLHYWLSLEDDAKLADCQRWLNDLALLQDCVNVALSFIRNRKSLSEQNAPNGFYQGVADSKVELIRVEQTPNKGYYPTLSGNKYRYSIRFMRFTPDENQSSSMEETITFKMAGC</sequence>
<comment type="subcellular location">
    <subcellularLocation>
        <location evidence="5">Cytoplasm</location>
    </subcellularLocation>
    <text evidence="5">Localizes to mid-cell in an FtsZ-dependent manner.</text>
</comment>
<protein>
    <recommendedName>
        <fullName evidence="5">Cell division protein ZapD</fullName>
    </recommendedName>
    <alternativeName>
        <fullName evidence="5">Z ring-associated protein D</fullName>
    </alternativeName>
</protein>
<comment type="function">
    <text evidence="5">Cell division factor that enhances FtsZ-ring assembly. Directly interacts with FtsZ and promotes bundling of FtsZ protofilaments, with a reduction in FtsZ GTPase activity.</text>
</comment>
<dbReference type="Proteomes" id="UP001165413">
    <property type="component" value="Unassembled WGS sequence"/>
</dbReference>
<keyword evidence="2 5" id="KW-0132">Cell division</keyword>
<evidence type="ECO:0000256" key="4">
    <source>
        <dbReference type="ARBA" id="ARBA00023306"/>
    </source>
</evidence>
<evidence type="ECO:0000256" key="2">
    <source>
        <dbReference type="ARBA" id="ARBA00022618"/>
    </source>
</evidence>
<dbReference type="Gene3D" id="2.60.440.10">
    <property type="entry name" value="YacF-like domains"/>
    <property type="match status" value="1"/>
</dbReference>
<evidence type="ECO:0000256" key="1">
    <source>
        <dbReference type="ARBA" id="ARBA00022490"/>
    </source>
</evidence>
<keyword evidence="7" id="KW-1185">Reference proteome</keyword>
<dbReference type="PANTHER" id="PTHR39455:SF1">
    <property type="entry name" value="CELL DIVISION PROTEIN ZAPD"/>
    <property type="match status" value="1"/>
</dbReference>
<dbReference type="AlphaFoldDB" id="A0AA41X105"/>
<dbReference type="NCBIfam" id="NF003655">
    <property type="entry name" value="PRK05287.1-3"/>
    <property type="match status" value="1"/>
</dbReference>
<name>A0AA41X105_9ALTE</name>
<accession>A0AA41X105</accession>
<dbReference type="HAMAP" id="MF_01092">
    <property type="entry name" value="ZapD"/>
    <property type="match status" value="1"/>
</dbReference>
<dbReference type="Gene3D" id="1.10.3900.10">
    <property type="entry name" value="YacF-like"/>
    <property type="match status" value="1"/>
</dbReference>
<comment type="caution">
    <text evidence="6">The sequence shown here is derived from an EMBL/GenBank/DDBJ whole genome shotgun (WGS) entry which is preliminary data.</text>
</comment>
<dbReference type="SUPFAM" id="SSF160950">
    <property type="entry name" value="YacF-like"/>
    <property type="match status" value="1"/>
</dbReference>
<dbReference type="GO" id="GO:0000917">
    <property type="term" value="P:division septum assembly"/>
    <property type="evidence" value="ECO:0007669"/>
    <property type="project" value="UniProtKB-KW"/>
</dbReference>
<dbReference type="InterPro" id="IPR009777">
    <property type="entry name" value="ZapD"/>
</dbReference>
<dbReference type="RefSeq" id="WP_254098876.1">
    <property type="nucleotide sequence ID" value="NZ_JANATA010000003.1"/>
</dbReference>
<keyword evidence="3 5" id="KW-0717">Septation</keyword>
<evidence type="ECO:0000313" key="7">
    <source>
        <dbReference type="Proteomes" id="UP001165413"/>
    </source>
</evidence>
<dbReference type="GO" id="GO:0005737">
    <property type="term" value="C:cytoplasm"/>
    <property type="evidence" value="ECO:0007669"/>
    <property type="project" value="UniProtKB-SubCell"/>
</dbReference>
<dbReference type="Pfam" id="PF07072">
    <property type="entry name" value="ZapD"/>
    <property type="match status" value="1"/>
</dbReference>
<evidence type="ECO:0000256" key="5">
    <source>
        <dbReference type="HAMAP-Rule" id="MF_01092"/>
    </source>
</evidence>